<evidence type="ECO:0000313" key="5">
    <source>
        <dbReference type="Proteomes" id="UP001224775"/>
    </source>
</evidence>
<gene>
    <name evidence="4" type="ORF">QTG54_015454</name>
</gene>
<sequence>MIPSFARLLLIGCVLSPKAALGRLIPLHFNRASPTSTPSFQPSTRPSSHPTSYPSLSPSSRPSLRPSSQPKSSTGASTSTSSSFLTSEAMANPPFGTTFGIWEIISLSLVGILFCFIALGCNLVRKKRNNVPKEAEGDGRSSWLPSFWPGENSSGQPAPVETKKQSTLPPAEEGGDGWTSWLPYWPGDSSVSDGASLEDSVSLESSCSASTLGSGYAY</sequence>
<feature type="region of interest" description="Disordered" evidence="1">
    <location>
        <begin position="34"/>
        <end position="85"/>
    </location>
</feature>
<evidence type="ECO:0000256" key="2">
    <source>
        <dbReference type="SAM" id="Phobius"/>
    </source>
</evidence>
<dbReference type="AlphaFoldDB" id="A0AAD8XUU8"/>
<name>A0AAD8XUU8_9STRA</name>
<evidence type="ECO:0000256" key="1">
    <source>
        <dbReference type="SAM" id="MobiDB-lite"/>
    </source>
</evidence>
<evidence type="ECO:0000256" key="3">
    <source>
        <dbReference type="SAM" id="SignalP"/>
    </source>
</evidence>
<keyword evidence="5" id="KW-1185">Reference proteome</keyword>
<keyword evidence="2" id="KW-1133">Transmembrane helix</keyword>
<protein>
    <recommendedName>
        <fullName evidence="6">Transmembrane protein</fullName>
    </recommendedName>
</protein>
<accession>A0AAD8XUU8</accession>
<dbReference type="Proteomes" id="UP001224775">
    <property type="component" value="Unassembled WGS sequence"/>
</dbReference>
<keyword evidence="2" id="KW-0472">Membrane</keyword>
<keyword evidence="2" id="KW-0812">Transmembrane</keyword>
<proteinExistence type="predicted"/>
<organism evidence="4 5">
    <name type="scientific">Skeletonema marinoi</name>
    <dbReference type="NCBI Taxonomy" id="267567"/>
    <lineage>
        <taxon>Eukaryota</taxon>
        <taxon>Sar</taxon>
        <taxon>Stramenopiles</taxon>
        <taxon>Ochrophyta</taxon>
        <taxon>Bacillariophyta</taxon>
        <taxon>Coscinodiscophyceae</taxon>
        <taxon>Thalassiosirophycidae</taxon>
        <taxon>Thalassiosirales</taxon>
        <taxon>Skeletonemataceae</taxon>
        <taxon>Skeletonema</taxon>
        <taxon>Skeletonema marinoi-dohrnii complex</taxon>
    </lineage>
</organism>
<feature type="chain" id="PRO_5042019161" description="Transmembrane protein" evidence="3">
    <location>
        <begin position="23"/>
        <end position="218"/>
    </location>
</feature>
<feature type="transmembrane region" description="Helical" evidence="2">
    <location>
        <begin position="99"/>
        <end position="124"/>
    </location>
</feature>
<comment type="caution">
    <text evidence="4">The sequence shown here is derived from an EMBL/GenBank/DDBJ whole genome shotgun (WGS) entry which is preliminary data.</text>
</comment>
<evidence type="ECO:0000313" key="4">
    <source>
        <dbReference type="EMBL" id="KAK1733927.1"/>
    </source>
</evidence>
<reference evidence="4" key="1">
    <citation type="submission" date="2023-06" db="EMBL/GenBank/DDBJ databases">
        <title>Survivors Of The Sea: Transcriptome response of Skeletonema marinoi to long-term dormancy.</title>
        <authorList>
            <person name="Pinder M.I.M."/>
            <person name="Kourtchenko O."/>
            <person name="Robertson E.K."/>
            <person name="Larsson T."/>
            <person name="Maumus F."/>
            <person name="Osuna-Cruz C.M."/>
            <person name="Vancaester E."/>
            <person name="Stenow R."/>
            <person name="Vandepoele K."/>
            <person name="Ploug H."/>
            <person name="Bruchert V."/>
            <person name="Godhe A."/>
            <person name="Topel M."/>
        </authorList>
    </citation>
    <scope>NUCLEOTIDE SEQUENCE</scope>
    <source>
        <strain evidence="4">R05AC</strain>
    </source>
</reference>
<feature type="signal peptide" evidence="3">
    <location>
        <begin position="1"/>
        <end position="22"/>
    </location>
</feature>
<keyword evidence="3" id="KW-0732">Signal</keyword>
<feature type="region of interest" description="Disordered" evidence="1">
    <location>
        <begin position="131"/>
        <end position="179"/>
    </location>
</feature>
<evidence type="ECO:0008006" key="6">
    <source>
        <dbReference type="Google" id="ProtNLM"/>
    </source>
</evidence>
<dbReference type="EMBL" id="JATAAI010000043">
    <property type="protein sequence ID" value="KAK1733927.1"/>
    <property type="molecule type" value="Genomic_DNA"/>
</dbReference>